<dbReference type="OrthoDB" id="6358449at2759"/>
<dbReference type="SMART" id="SM00352">
    <property type="entry name" value="POU"/>
    <property type="match status" value="1"/>
</dbReference>
<dbReference type="PROSITE" id="PS00027">
    <property type="entry name" value="HOMEOBOX_1"/>
    <property type="match status" value="1"/>
</dbReference>
<dbReference type="SMART" id="SM00389">
    <property type="entry name" value="HOX"/>
    <property type="match status" value="1"/>
</dbReference>
<dbReference type="InterPro" id="IPR009057">
    <property type="entry name" value="Homeodomain-like_sf"/>
</dbReference>
<evidence type="ECO:0000313" key="11">
    <source>
        <dbReference type="EMBL" id="PAV59812.1"/>
    </source>
</evidence>
<protein>
    <recommendedName>
        <fullName evidence="7">POU domain protein</fullName>
    </recommendedName>
</protein>
<organism evidence="11 12">
    <name type="scientific">Diploscapter pachys</name>
    <dbReference type="NCBI Taxonomy" id="2018661"/>
    <lineage>
        <taxon>Eukaryota</taxon>
        <taxon>Metazoa</taxon>
        <taxon>Ecdysozoa</taxon>
        <taxon>Nematoda</taxon>
        <taxon>Chromadorea</taxon>
        <taxon>Rhabditida</taxon>
        <taxon>Rhabditina</taxon>
        <taxon>Rhabditomorpha</taxon>
        <taxon>Rhabditoidea</taxon>
        <taxon>Rhabditidae</taxon>
        <taxon>Diploscapter</taxon>
    </lineage>
</organism>
<evidence type="ECO:0000256" key="7">
    <source>
        <dbReference type="RuleBase" id="RU361194"/>
    </source>
</evidence>
<keyword evidence="4 5" id="KW-0539">Nucleus</keyword>
<evidence type="ECO:0000256" key="8">
    <source>
        <dbReference type="SAM" id="MobiDB-lite"/>
    </source>
</evidence>
<dbReference type="Pfam" id="PF00046">
    <property type="entry name" value="Homeodomain"/>
    <property type="match status" value="1"/>
</dbReference>
<dbReference type="Gene3D" id="1.10.260.40">
    <property type="entry name" value="lambda repressor-like DNA-binding domains"/>
    <property type="match status" value="1"/>
</dbReference>
<dbReference type="CDD" id="cd00086">
    <property type="entry name" value="homeodomain"/>
    <property type="match status" value="1"/>
</dbReference>
<dbReference type="InterPro" id="IPR013847">
    <property type="entry name" value="POU"/>
</dbReference>
<dbReference type="Gene3D" id="1.10.10.60">
    <property type="entry name" value="Homeodomain-like"/>
    <property type="match status" value="1"/>
</dbReference>
<reference evidence="11 12" key="1">
    <citation type="journal article" date="2017" name="Curr. Biol.">
        <title>Genome architecture and evolution of a unichromosomal asexual nematode.</title>
        <authorList>
            <person name="Fradin H."/>
            <person name="Zegar C."/>
            <person name="Gutwein M."/>
            <person name="Lucas J."/>
            <person name="Kovtun M."/>
            <person name="Corcoran D."/>
            <person name="Baugh L.R."/>
            <person name="Kiontke K."/>
            <person name="Gunsalus K."/>
            <person name="Fitch D.H."/>
            <person name="Piano F."/>
        </authorList>
    </citation>
    <scope>NUCLEOTIDE SEQUENCE [LARGE SCALE GENOMIC DNA]</scope>
    <source>
        <strain evidence="11">PF1309</strain>
    </source>
</reference>
<proteinExistence type="inferred from homology"/>
<gene>
    <name evidence="11" type="ORF">WR25_08023</name>
</gene>
<comment type="caution">
    <text evidence="11">The sequence shown here is derived from an EMBL/GenBank/DDBJ whole genome shotgun (WGS) entry which is preliminary data.</text>
</comment>
<dbReference type="Pfam" id="PF00157">
    <property type="entry name" value="Pou"/>
    <property type="match status" value="1"/>
</dbReference>
<evidence type="ECO:0000313" key="12">
    <source>
        <dbReference type="Proteomes" id="UP000218231"/>
    </source>
</evidence>
<dbReference type="PROSITE" id="PS51179">
    <property type="entry name" value="POU_3"/>
    <property type="match status" value="1"/>
</dbReference>
<evidence type="ECO:0000259" key="9">
    <source>
        <dbReference type="PROSITE" id="PS50071"/>
    </source>
</evidence>
<feature type="domain" description="POU-specific" evidence="10">
    <location>
        <begin position="279"/>
        <end position="353"/>
    </location>
</feature>
<evidence type="ECO:0000259" key="10">
    <source>
        <dbReference type="PROSITE" id="PS51179"/>
    </source>
</evidence>
<keyword evidence="3 5" id="KW-0371">Homeobox</keyword>
<dbReference type="PROSITE" id="PS50071">
    <property type="entry name" value="HOMEOBOX_2"/>
    <property type="match status" value="1"/>
</dbReference>
<feature type="domain" description="Homeobox" evidence="9">
    <location>
        <begin position="371"/>
        <end position="431"/>
    </location>
</feature>
<dbReference type="PRINTS" id="PR00028">
    <property type="entry name" value="POUDOMAIN"/>
</dbReference>
<evidence type="ECO:0000256" key="6">
    <source>
        <dbReference type="RuleBase" id="RU000682"/>
    </source>
</evidence>
<dbReference type="PANTHER" id="PTHR11636">
    <property type="entry name" value="POU DOMAIN"/>
    <property type="match status" value="1"/>
</dbReference>
<dbReference type="InterPro" id="IPR050255">
    <property type="entry name" value="POU_domain_TF"/>
</dbReference>
<dbReference type="GO" id="GO:0000978">
    <property type="term" value="F:RNA polymerase II cis-regulatory region sequence-specific DNA binding"/>
    <property type="evidence" value="ECO:0007669"/>
    <property type="project" value="TreeGrafter"/>
</dbReference>
<evidence type="ECO:0000256" key="5">
    <source>
        <dbReference type="PROSITE-ProRule" id="PRU00108"/>
    </source>
</evidence>
<evidence type="ECO:0000256" key="2">
    <source>
        <dbReference type="ARBA" id="ARBA00023125"/>
    </source>
</evidence>
<dbReference type="PROSITE" id="PS00465">
    <property type="entry name" value="POU_2"/>
    <property type="match status" value="1"/>
</dbReference>
<dbReference type="GO" id="GO:0005634">
    <property type="term" value="C:nucleus"/>
    <property type="evidence" value="ECO:0007669"/>
    <property type="project" value="UniProtKB-SubCell"/>
</dbReference>
<keyword evidence="2 5" id="KW-0238">DNA-binding</keyword>
<evidence type="ECO:0000256" key="1">
    <source>
        <dbReference type="ARBA" id="ARBA00004123"/>
    </source>
</evidence>
<comment type="subcellular location">
    <subcellularLocation>
        <location evidence="1 5 6">Nucleus</location>
    </subcellularLocation>
</comment>
<feature type="DNA-binding region" description="Homeobox" evidence="5">
    <location>
        <begin position="373"/>
        <end position="432"/>
    </location>
</feature>
<dbReference type="InterPro" id="IPR000327">
    <property type="entry name" value="POU_dom"/>
</dbReference>
<comment type="similarity">
    <text evidence="7">Belongs to the POU transcription factor family.</text>
</comment>
<dbReference type="InterPro" id="IPR001356">
    <property type="entry name" value="HD"/>
</dbReference>
<evidence type="ECO:0000256" key="3">
    <source>
        <dbReference type="ARBA" id="ARBA00023155"/>
    </source>
</evidence>
<dbReference type="SUPFAM" id="SSF47413">
    <property type="entry name" value="lambda repressor-like DNA-binding domains"/>
    <property type="match status" value="1"/>
</dbReference>
<keyword evidence="7" id="KW-0804">Transcription</keyword>
<name>A0A2A2JE62_9BILA</name>
<dbReference type="EMBL" id="LIAE01010498">
    <property type="protein sequence ID" value="PAV59812.1"/>
    <property type="molecule type" value="Genomic_DNA"/>
</dbReference>
<evidence type="ECO:0000256" key="4">
    <source>
        <dbReference type="ARBA" id="ARBA00023242"/>
    </source>
</evidence>
<dbReference type="PROSITE" id="PS00035">
    <property type="entry name" value="POU_1"/>
    <property type="match status" value="1"/>
</dbReference>
<feature type="region of interest" description="Disordered" evidence="8">
    <location>
        <begin position="357"/>
        <end position="378"/>
    </location>
</feature>
<dbReference type="SUPFAM" id="SSF46689">
    <property type="entry name" value="Homeodomain-like"/>
    <property type="match status" value="1"/>
</dbReference>
<dbReference type="PANTHER" id="PTHR11636:SF89">
    <property type="entry name" value="POU DOMAIN PROTEIN 2, ISOFORM B-RELATED"/>
    <property type="match status" value="1"/>
</dbReference>
<dbReference type="STRING" id="2018661.A0A2A2JE62"/>
<dbReference type="Proteomes" id="UP000218231">
    <property type="component" value="Unassembled WGS sequence"/>
</dbReference>
<sequence length="473" mass="52605">MSYACIYWPSIVDSSIHCNANPSSVCLPTSPAALRPVHQQLQSQSSSIPYPSQLLSCPLSVSFPHLQFKIPSLDSIDKSIADTVQVGQQQIALEQQQQQQQSQQQQAYDFMLSSGLCAPTDEGVNYTQVIKPTCEAAAFHEWNPAPLTYHNPHHFQLFFPPQPTAPVPVPSPADWSNPYLQHQLQQHALIQQSHQQQQHDSHDMKFLLDSESRPDVIQRLSHASHPWSTGSQHAALGVVNGLGIGGSSEGQSLGQSSTVNGELSQQEEALLASQLSDDAEPTSSDDLEGFAKQFKQKRIKLGYTQADVGLALGTFSGSVFSQTTICRFEALQLSFKNMCKLKPLLFKWLEEADSTTSSPNSTFEKINGQGGRKRKKRTSIEVNVKSRLEYHFQKNQKPNAPEITQVAVELGLEKEVVRVWFCNRRQKEKRMTPQYEGQMLLQNPYPAELFAYPQTAVAGGQQFDLRSLPSTST</sequence>
<keyword evidence="12" id="KW-1185">Reference proteome</keyword>
<dbReference type="InterPro" id="IPR017970">
    <property type="entry name" value="Homeobox_CS"/>
</dbReference>
<dbReference type="GO" id="GO:0030154">
    <property type="term" value="P:cell differentiation"/>
    <property type="evidence" value="ECO:0007669"/>
    <property type="project" value="UniProtKB-ARBA"/>
</dbReference>
<dbReference type="InterPro" id="IPR010982">
    <property type="entry name" value="Lambda_DNA-bd_dom_sf"/>
</dbReference>
<dbReference type="FunFam" id="1.10.260.40:FF:000001">
    <property type="entry name" value="POU domain protein"/>
    <property type="match status" value="1"/>
</dbReference>
<dbReference type="GO" id="GO:0000981">
    <property type="term" value="F:DNA-binding transcription factor activity, RNA polymerase II-specific"/>
    <property type="evidence" value="ECO:0007669"/>
    <property type="project" value="InterPro"/>
</dbReference>
<dbReference type="AlphaFoldDB" id="A0A2A2JE62"/>
<accession>A0A2A2JE62</accession>